<evidence type="ECO:0000313" key="2">
    <source>
        <dbReference type="EMBL" id="MFC5054862.1"/>
    </source>
</evidence>
<evidence type="ECO:0000313" key="3">
    <source>
        <dbReference type="Proteomes" id="UP001595833"/>
    </source>
</evidence>
<keyword evidence="3" id="KW-1185">Reference proteome</keyword>
<dbReference type="RefSeq" id="WP_344033829.1">
    <property type="nucleotide sequence ID" value="NZ_BAAAKE010000001.1"/>
</dbReference>
<name>A0ABV9XZJ1_9PSEU</name>
<proteinExistence type="predicted"/>
<dbReference type="InterPro" id="IPR003607">
    <property type="entry name" value="HD/PDEase_dom"/>
</dbReference>
<accession>A0ABV9XZJ1</accession>
<comment type="caution">
    <text evidence="2">The sequence shown here is derived from an EMBL/GenBank/DDBJ whole genome shotgun (WGS) entry which is preliminary data.</text>
</comment>
<dbReference type="Pfam" id="PF01966">
    <property type="entry name" value="HD"/>
    <property type="match status" value="1"/>
</dbReference>
<reference evidence="3" key="1">
    <citation type="journal article" date="2019" name="Int. J. Syst. Evol. Microbiol.">
        <title>The Global Catalogue of Microorganisms (GCM) 10K type strain sequencing project: providing services to taxonomists for standard genome sequencing and annotation.</title>
        <authorList>
            <consortium name="The Broad Institute Genomics Platform"/>
            <consortium name="The Broad Institute Genome Sequencing Center for Infectious Disease"/>
            <person name="Wu L."/>
            <person name="Ma J."/>
        </authorList>
    </citation>
    <scope>NUCLEOTIDE SEQUENCE [LARGE SCALE GENOMIC DNA]</scope>
    <source>
        <strain evidence="3">KCTC 12848</strain>
    </source>
</reference>
<dbReference type="CDD" id="cd00077">
    <property type="entry name" value="HDc"/>
    <property type="match status" value="1"/>
</dbReference>
<dbReference type="EMBL" id="JBHSJB010000011">
    <property type="protein sequence ID" value="MFC5054862.1"/>
    <property type="molecule type" value="Genomic_DNA"/>
</dbReference>
<organism evidence="2 3">
    <name type="scientific">Saccharothrix xinjiangensis</name>
    <dbReference type="NCBI Taxonomy" id="204798"/>
    <lineage>
        <taxon>Bacteria</taxon>
        <taxon>Bacillati</taxon>
        <taxon>Actinomycetota</taxon>
        <taxon>Actinomycetes</taxon>
        <taxon>Pseudonocardiales</taxon>
        <taxon>Pseudonocardiaceae</taxon>
        <taxon>Saccharothrix</taxon>
    </lineage>
</organism>
<dbReference type="SUPFAM" id="SSF109604">
    <property type="entry name" value="HD-domain/PDEase-like"/>
    <property type="match status" value="1"/>
</dbReference>
<dbReference type="Proteomes" id="UP001595833">
    <property type="component" value="Unassembled WGS sequence"/>
</dbReference>
<evidence type="ECO:0000259" key="1">
    <source>
        <dbReference type="Pfam" id="PF01966"/>
    </source>
</evidence>
<dbReference type="Gene3D" id="1.10.3210.10">
    <property type="entry name" value="Hypothetical protein af1432"/>
    <property type="match status" value="1"/>
</dbReference>
<protein>
    <submittedName>
        <fullName evidence="2">HD domain-containing protein</fullName>
    </submittedName>
</protein>
<gene>
    <name evidence="2" type="ORF">ACFPFM_13975</name>
</gene>
<sequence length="194" mass="21418">MTWKGGVNAFDFAYGVAERCLRNSLPRRWVHVQGVAKRAGLSRSLFSSEDGEVLVAAAMLHDVGYSPGLVNSGFHPLDGALYLQSLGCPERICALVAHHSCAYKEAKLRQLTTELAVWEDEDTDVRDALWWADMTTTPDGYPTNVASRIREIQERYGPTDLVTAFISEAKSELVAAVERTEERLRVAGLGHLAK</sequence>
<feature type="domain" description="HD" evidence="1">
    <location>
        <begin position="30"/>
        <end position="114"/>
    </location>
</feature>
<dbReference type="InterPro" id="IPR006674">
    <property type="entry name" value="HD_domain"/>
</dbReference>